<evidence type="ECO:0000313" key="4">
    <source>
        <dbReference type="EMBL" id="KRO17123.1"/>
    </source>
</evidence>
<evidence type="ECO:0000259" key="3">
    <source>
        <dbReference type="PROSITE" id="PS51186"/>
    </source>
</evidence>
<dbReference type="EMBL" id="JQCE01000021">
    <property type="protein sequence ID" value="KRO17123.1"/>
    <property type="molecule type" value="Genomic_DNA"/>
</dbReference>
<organism evidence="4 5">
    <name type="scientific">Lacticaseibacillus saniviri JCM 17471 = DSM 24301</name>
    <dbReference type="NCBI Taxonomy" id="1293598"/>
    <lineage>
        <taxon>Bacteria</taxon>
        <taxon>Bacillati</taxon>
        <taxon>Bacillota</taxon>
        <taxon>Bacilli</taxon>
        <taxon>Lactobacillales</taxon>
        <taxon>Lactobacillaceae</taxon>
        <taxon>Lacticaseibacillus</taxon>
    </lineage>
</organism>
<keyword evidence="5" id="KW-1185">Reference proteome</keyword>
<comment type="caution">
    <text evidence="4">The sequence shown here is derived from an EMBL/GenBank/DDBJ whole genome shotgun (WGS) entry which is preliminary data.</text>
</comment>
<dbReference type="CDD" id="cd04301">
    <property type="entry name" value="NAT_SF"/>
    <property type="match status" value="1"/>
</dbReference>
<keyword evidence="2" id="KW-0012">Acyltransferase</keyword>
<name>A0A0R2MZX9_9LACO</name>
<evidence type="ECO:0000313" key="5">
    <source>
        <dbReference type="Proteomes" id="UP000050969"/>
    </source>
</evidence>
<dbReference type="Pfam" id="PF13508">
    <property type="entry name" value="Acetyltransf_7"/>
    <property type="match status" value="1"/>
</dbReference>
<dbReference type="PATRIC" id="fig|1293598.4.peg.478"/>
<feature type="domain" description="N-acetyltransferase" evidence="3">
    <location>
        <begin position="3"/>
        <end position="142"/>
    </location>
</feature>
<dbReference type="GO" id="GO:0016747">
    <property type="term" value="F:acyltransferase activity, transferring groups other than amino-acyl groups"/>
    <property type="evidence" value="ECO:0007669"/>
    <property type="project" value="InterPro"/>
</dbReference>
<protein>
    <recommendedName>
        <fullName evidence="3">N-acetyltransferase domain-containing protein</fullName>
    </recommendedName>
</protein>
<accession>A0A0R2MZX9</accession>
<dbReference type="InterPro" id="IPR016181">
    <property type="entry name" value="Acyl_CoA_acyltransferase"/>
</dbReference>
<dbReference type="RefSeq" id="WP_056992728.1">
    <property type="nucleotide sequence ID" value="NZ_JQCE01000021.1"/>
</dbReference>
<dbReference type="SUPFAM" id="SSF55729">
    <property type="entry name" value="Acyl-CoA N-acyltransferases (Nat)"/>
    <property type="match status" value="1"/>
</dbReference>
<dbReference type="Gene3D" id="3.40.630.30">
    <property type="match status" value="1"/>
</dbReference>
<dbReference type="STRING" id="1293598.IV56_GL000446"/>
<dbReference type="PANTHER" id="PTHR43800">
    <property type="entry name" value="PEPTIDYL-LYSINE N-ACETYLTRANSFERASE YJAB"/>
    <property type="match status" value="1"/>
</dbReference>
<evidence type="ECO:0000256" key="1">
    <source>
        <dbReference type="ARBA" id="ARBA00022679"/>
    </source>
</evidence>
<sequence length="142" mass="16134">MIIKTQQLTDNQLTQVRDIWLAGNLSGHPFIDPAYWYAQVPAVEIAFRQATFYLDQADGEIRGFLGMMQTQIAGLFIRTQNQGQGIGTALLNQAQHDNTTLTLEVYRENTRAAKLYQHLGFVITRTIDDGHAIAYEMMWQEA</sequence>
<dbReference type="PANTHER" id="PTHR43800:SF1">
    <property type="entry name" value="PEPTIDYL-LYSINE N-ACETYLTRANSFERASE YJAB"/>
    <property type="match status" value="1"/>
</dbReference>
<dbReference type="Proteomes" id="UP000050969">
    <property type="component" value="Unassembled WGS sequence"/>
</dbReference>
<reference evidence="4 5" key="1">
    <citation type="journal article" date="2015" name="Genome Announc.">
        <title>Expanding the biotechnology potential of lactobacilli through comparative genomics of 213 strains and associated genera.</title>
        <authorList>
            <person name="Sun Z."/>
            <person name="Harris H.M."/>
            <person name="McCann A."/>
            <person name="Guo C."/>
            <person name="Argimon S."/>
            <person name="Zhang W."/>
            <person name="Yang X."/>
            <person name="Jeffery I.B."/>
            <person name="Cooney J.C."/>
            <person name="Kagawa T.F."/>
            <person name="Liu W."/>
            <person name="Song Y."/>
            <person name="Salvetti E."/>
            <person name="Wrobel A."/>
            <person name="Rasinkangas P."/>
            <person name="Parkhill J."/>
            <person name="Rea M.C."/>
            <person name="O'Sullivan O."/>
            <person name="Ritari J."/>
            <person name="Douillard F.P."/>
            <person name="Paul Ross R."/>
            <person name="Yang R."/>
            <person name="Briner A.E."/>
            <person name="Felis G.E."/>
            <person name="de Vos W.M."/>
            <person name="Barrangou R."/>
            <person name="Klaenhammer T.R."/>
            <person name="Caufield P.W."/>
            <person name="Cui Y."/>
            <person name="Zhang H."/>
            <person name="O'Toole P.W."/>
        </authorList>
    </citation>
    <scope>NUCLEOTIDE SEQUENCE [LARGE SCALE GENOMIC DNA]</scope>
    <source>
        <strain evidence="4 5">DSM 24301</strain>
    </source>
</reference>
<evidence type="ECO:0000256" key="2">
    <source>
        <dbReference type="ARBA" id="ARBA00023315"/>
    </source>
</evidence>
<dbReference type="InterPro" id="IPR000182">
    <property type="entry name" value="GNAT_dom"/>
</dbReference>
<gene>
    <name evidence="4" type="ORF">IV56_GL000446</name>
</gene>
<proteinExistence type="predicted"/>
<dbReference type="AlphaFoldDB" id="A0A0R2MZX9"/>
<dbReference type="PROSITE" id="PS51186">
    <property type="entry name" value="GNAT"/>
    <property type="match status" value="1"/>
</dbReference>
<keyword evidence="1" id="KW-0808">Transferase</keyword>